<proteinExistence type="predicted"/>
<dbReference type="GO" id="GO:0004386">
    <property type="term" value="F:helicase activity"/>
    <property type="evidence" value="ECO:0007669"/>
    <property type="project" value="UniProtKB-KW"/>
</dbReference>
<evidence type="ECO:0000259" key="1">
    <source>
        <dbReference type="Pfam" id="PF01695"/>
    </source>
</evidence>
<reference evidence="3" key="1">
    <citation type="submission" date="2018-02" db="EMBL/GenBank/DDBJ databases">
        <authorList>
            <person name="Cohen D.B."/>
            <person name="Kent A.D."/>
        </authorList>
    </citation>
    <scope>NUCLEOTIDE SEQUENCE [LARGE SCALE GENOMIC DNA]</scope>
</reference>
<keyword evidence="3" id="KW-1185">Reference proteome</keyword>
<dbReference type="KEGG" id="vg:64766323"/>
<protein>
    <submittedName>
        <fullName evidence="2">DnaC-like helicase loader</fullName>
    </submittedName>
</protein>
<accession>A0A2P1JXE1</accession>
<dbReference type="GeneID" id="64766323"/>
<evidence type="ECO:0000313" key="3">
    <source>
        <dbReference type="Proteomes" id="UP000241290"/>
    </source>
</evidence>
<evidence type="ECO:0000313" key="2">
    <source>
        <dbReference type="EMBL" id="AVO25008.1"/>
    </source>
</evidence>
<organism evidence="2 3">
    <name type="scientific">Rhodococcus phage Finch</name>
    <dbReference type="NCBI Taxonomy" id="2094144"/>
    <lineage>
        <taxon>Viruses</taxon>
        <taxon>Duplodnaviria</taxon>
        <taxon>Heunggongvirae</taxon>
        <taxon>Uroviricota</taxon>
        <taxon>Caudoviricetes</taxon>
        <taxon>Finchvirus</taxon>
        <taxon>Finchvirus finch</taxon>
    </lineage>
</organism>
<gene>
    <name evidence="2" type="primary">70</name>
    <name evidence="2" type="ORF">SEA_FINCH_70</name>
</gene>
<keyword evidence="2" id="KW-0067">ATP-binding</keyword>
<sequence>MSRTGKPARSLTTRYLKADEASRLYREHPHIKASPSDYCPTCDTTGQYFWRGEKHDCDCEAQLQLHKHYLSSGIGVTYQRLSWDDYEGDPTLQAQLDKYLSKHANFINHGIGILLYGEFGTGKTFGVTLLLKDLLKAGYTCYSTTFADMVEMFTAGWKSVEDQKYFQKKIMYSDVLLLDDLGRELKTRNKLSESTFDNVLRRRVQDGRPTFITTNMSLVELSEGYGGAILSLLKEKSISYEVNGIDFRPTANSKLLREVTAGESRPIF</sequence>
<dbReference type="GO" id="GO:0005524">
    <property type="term" value="F:ATP binding"/>
    <property type="evidence" value="ECO:0007669"/>
    <property type="project" value="InterPro"/>
</dbReference>
<dbReference type="SUPFAM" id="SSF52540">
    <property type="entry name" value="P-loop containing nucleoside triphosphate hydrolases"/>
    <property type="match status" value="1"/>
</dbReference>
<dbReference type="InterPro" id="IPR027417">
    <property type="entry name" value="P-loop_NTPase"/>
</dbReference>
<feature type="domain" description="IstB-like ATP-binding" evidence="1">
    <location>
        <begin position="103"/>
        <end position="230"/>
    </location>
</feature>
<name>A0A2P1JXE1_9CAUD</name>
<dbReference type="Pfam" id="PF01695">
    <property type="entry name" value="IstB_IS21"/>
    <property type="match status" value="1"/>
</dbReference>
<keyword evidence="2" id="KW-0547">Nucleotide-binding</keyword>
<dbReference type="InterPro" id="IPR002611">
    <property type="entry name" value="IstB_ATP-bd"/>
</dbReference>
<dbReference type="RefSeq" id="YP_010059092.1">
    <property type="nucleotide sequence ID" value="NC_054724.1"/>
</dbReference>
<keyword evidence="2" id="KW-0347">Helicase</keyword>
<dbReference type="Gene3D" id="3.40.50.300">
    <property type="entry name" value="P-loop containing nucleotide triphosphate hydrolases"/>
    <property type="match status" value="1"/>
</dbReference>
<keyword evidence="2" id="KW-0378">Hydrolase</keyword>
<dbReference type="Proteomes" id="UP000241290">
    <property type="component" value="Genome"/>
</dbReference>
<dbReference type="EMBL" id="MG962366">
    <property type="protein sequence ID" value="AVO25008.1"/>
    <property type="molecule type" value="Genomic_DNA"/>
</dbReference>
<dbReference type="CDD" id="cd00009">
    <property type="entry name" value="AAA"/>
    <property type="match status" value="1"/>
</dbReference>